<evidence type="ECO:0000256" key="4">
    <source>
        <dbReference type="SAM" id="MobiDB-lite"/>
    </source>
</evidence>
<accession>A0A087STY2</accession>
<evidence type="ECO:0000256" key="3">
    <source>
        <dbReference type="RuleBase" id="RU003616"/>
    </source>
</evidence>
<dbReference type="Pfam" id="PF00011">
    <property type="entry name" value="HSP20"/>
    <property type="match status" value="1"/>
</dbReference>
<dbReference type="RefSeq" id="XP_011402239.1">
    <property type="nucleotide sequence ID" value="XM_011403937.1"/>
</dbReference>
<comment type="similarity">
    <text evidence="2 3">Belongs to the small heat shock protein (HSP20) family.</text>
</comment>
<protein>
    <submittedName>
        <fullName evidence="6">18.1 kDa class I heat shock protein</fullName>
    </submittedName>
</protein>
<dbReference type="PROSITE" id="PS01031">
    <property type="entry name" value="SHSP"/>
    <property type="match status" value="1"/>
</dbReference>
<dbReference type="eggNOG" id="KOG0710">
    <property type="taxonomic scope" value="Eukaryota"/>
</dbReference>
<evidence type="ECO:0000313" key="7">
    <source>
        <dbReference type="Proteomes" id="UP000028924"/>
    </source>
</evidence>
<evidence type="ECO:0000256" key="2">
    <source>
        <dbReference type="PROSITE-ProRule" id="PRU00285"/>
    </source>
</evidence>
<dbReference type="Proteomes" id="UP000028924">
    <property type="component" value="Unassembled WGS sequence"/>
</dbReference>
<dbReference type="InterPro" id="IPR031107">
    <property type="entry name" value="Small_HSP"/>
</dbReference>
<dbReference type="OrthoDB" id="1245404at2759"/>
<dbReference type="SUPFAM" id="SSF49764">
    <property type="entry name" value="HSP20-like chaperones"/>
    <property type="match status" value="1"/>
</dbReference>
<dbReference type="STRING" id="3075.A0A087STY2"/>
<proteinExistence type="inferred from homology"/>
<name>A0A087STY2_AUXPR</name>
<feature type="region of interest" description="Disordered" evidence="4">
    <location>
        <begin position="131"/>
        <end position="156"/>
    </location>
</feature>
<dbReference type="InterPro" id="IPR008978">
    <property type="entry name" value="HSP20-like_chaperone"/>
</dbReference>
<dbReference type="Gene3D" id="2.60.40.790">
    <property type="match status" value="1"/>
</dbReference>
<evidence type="ECO:0000259" key="5">
    <source>
        <dbReference type="PROSITE" id="PS01031"/>
    </source>
</evidence>
<keyword evidence="7" id="KW-1185">Reference proteome</keyword>
<dbReference type="GeneID" id="23614658"/>
<evidence type="ECO:0000313" key="6">
    <source>
        <dbReference type="EMBL" id="KFM29186.1"/>
    </source>
</evidence>
<sequence length="156" mass="17172">MGMGIGLEGAFRDFEKIMNAFKETEVPTERAAFRLPIDLQQEDKRITISADLPGLKKSDVKVEVSPEGVLTITAERKEEAGQRSSRSFGERFRGRFRRSVRLPKSAAPEGITAKLEDGVLTLVVPKLETESPENRIINIGDDSGPASMEFPPSPAE</sequence>
<feature type="domain" description="SHSP" evidence="5">
    <location>
        <begin position="28"/>
        <end position="142"/>
    </location>
</feature>
<organism evidence="6 7">
    <name type="scientific">Auxenochlorella protothecoides</name>
    <name type="common">Green microalga</name>
    <name type="synonym">Chlorella protothecoides</name>
    <dbReference type="NCBI Taxonomy" id="3075"/>
    <lineage>
        <taxon>Eukaryota</taxon>
        <taxon>Viridiplantae</taxon>
        <taxon>Chlorophyta</taxon>
        <taxon>core chlorophytes</taxon>
        <taxon>Trebouxiophyceae</taxon>
        <taxon>Chlorellales</taxon>
        <taxon>Chlorellaceae</taxon>
        <taxon>Auxenochlorella</taxon>
    </lineage>
</organism>
<dbReference type="AlphaFoldDB" id="A0A087STY2"/>
<reference evidence="6 7" key="1">
    <citation type="journal article" date="2014" name="BMC Genomics">
        <title>Oil accumulation mechanisms of the oleaginous microalga Chlorella protothecoides revealed through its genome, transcriptomes, and proteomes.</title>
        <authorList>
            <person name="Gao C."/>
            <person name="Wang Y."/>
            <person name="Shen Y."/>
            <person name="Yan D."/>
            <person name="He X."/>
            <person name="Dai J."/>
            <person name="Wu Q."/>
        </authorList>
    </citation>
    <scope>NUCLEOTIDE SEQUENCE [LARGE SCALE GENOMIC DNA]</scope>
    <source>
        <strain evidence="6 7">0710</strain>
    </source>
</reference>
<dbReference type="PANTHER" id="PTHR11527">
    <property type="entry name" value="HEAT-SHOCK PROTEIN 20 FAMILY MEMBER"/>
    <property type="match status" value="1"/>
</dbReference>
<dbReference type="EMBL" id="KL662188">
    <property type="protein sequence ID" value="KFM29186.1"/>
    <property type="molecule type" value="Genomic_DNA"/>
</dbReference>
<dbReference type="CDD" id="cd06464">
    <property type="entry name" value="ACD_sHsps-like"/>
    <property type="match status" value="1"/>
</dbReference>
<dbReference type="InterPro" id="IPR002068">
    <property type="entry name" value="A-crystallin/Hsp20_dom"/>
</dbReference>
<dbReference type="KEGG" id="apro:F751_3267"/>
<gene>
    <name evidence="6" type="ORF">F751_3267</name>
</gene>
<evidence type="ECO:0000256" key="1">
    <source>
        <dbReference type="ARBA" id="ARBA00023016"/>
    </source>
</evidence>
<keyword evidence="1 6" id="KW-0346">Stress response</keyword>